<sequence>MGALSLRLPDDLEQRLNREAELAGRPRSEVIREAVMQFIAQRERERFMAEYVAEAKAGYSDPALRLEALEIVEEAMPLDNEALDRAEGPKPDDASSNGDSGEPWWR</sequence>
<dbReference type="STRING" id="768671.ThimaDRAFT_3580"/>
<dbReference type="GO" id="GO:0003677">
    <property type="term" value="F:DNA binding"/>
    <property type="evidence" value="ECO:0007669"/>
    <property type="project" value="UniProtKB-KW"/>
</dbReference>
<dbReference type="RefSeq" id="WP_007194452.1">
    <property type="nucleotide sequence ID" value="NZ_AFWV01000012.1"/>
</dbReference>
<dbReference type="InterPro" id="IPR002145">
    <property type="entry name" value="CopG"/>
</dbReference>
<feature type="region of interest" description="Disordered" evidence="1">
    <location>
        <begin position="79"/>
        <end position="106"/>
    </location>
</feature>
<evidence type="ECO:0000313" key="4">
    <source>
        <dbReference type="Proteomes" id="UP000005459"/>
    </source>
</evidence>
<dbReference type="InterPro" id="IPR010985">
    <property type="entry name" value="Ribbon_hlx_hlx"/>
</dbReference>
<keyword evidence="4" id="KW-1185">Reference proteome</keyword>
<accession>F9UF77</accession>
<dbReference type="Gene3D" id="1.10.1220.10">
    <property type="entry name" value="Met repressor-like"/>
    <property type="match status" value="1"/>
</dbReference>
<gene>
    <name evidence="3" type="ORF">ThimaDRAFT_3580</name>
</gene>
<dbReference type="EMBL" id="AFWV01000012">
    <property type="protein sequence ID" value="EGV17114.1"/>
    <property type="molecule type" value="Genomic_DNA"/>
</dbReference>
<dbReference type="InterPro" id="IPR013321">
    <property type="entry name" value="Arc_rbn_hlx_hlx"/>
</dbReference>
<reference evidence="3 4" key="1">
    <citation type="submission" date="2011-06" db="EMBL/GenBank/DDBJ databases">
        <title>The draft genome of Thiocapsa marina 5811.</title>
        <authorList>
            <consortium name="US DOE Joint Genome Institute (JGI-PGF)"/>
            <person name="Lucas S."/>
            <person name="Han J."/>
            <person name="Cheng J.-F."/>
            <person name="Goodwin L."/>
            <person name="Pitluck S."/>
            <person name="Peters L."/>
            <person name="Land M.L."/>
            <person name="Hauser L."/>
            <person name="Vogl K."/>
            <person name="Liu Z."/>
            <person name="Imhoff J."/>
            <person name="Thiel V."/>
            <person name="Frigaard N.-U."/>
            <person name="Bryant D."/>
            <person name="Woyke T.J."/>
        </authorList>
    </citation>
    <scope>NUCLEOTIDE SEQUENCE [LARGE SCALE GENOMIC DNA]</scope>
    <source>
        <strain evidence="3 4">5811</strain>
    </source>
</reference>
<organism evidence="3 4">
    <name type="scientific">Thiocapsa marina 5811</name>
    <dbReference type="NCBI Taxonomy" id="768671"/>
    <lineage>
        <taxon>Bacteria</taxon>
        <taxon>Pseudomonadati</taxon>
        <taxon>Pseudomonadota</taxon>
        <taxon>Gammaproteobacteria</taxon>
        <taxon>Chromatiales</taxon>
        <taxon>Chromatiaceae</taxon>
        <taxon>Thiocapsa</taxon>
    </lineage>
</organism>
<keyword evidence="3" id="KW-0238">DNA-binding</keyword>
<dbReference type="OrthoDB" id="5785333at2"/>
<dbReference type="SUPFAM" id="SSF47598">
    <property type="entry name" value="Ribbon-helix-helix"/>
    <property type="match status" value="1"/>
</dbReference>
<dbReference type="GO" id="GO:0006355">
    <property type="term" value="P:regulation of DNA-templated transcription"/>
    <property type="evidence" value="ECO:0007669"/>
    <property type="project" value="InterPro"/>
</dbReference>
<dbReference type="AlphaFoldDB" id="F9UF77"/>
<evidence type="ECO:0000313" key="3">
    <source>
        <dbReference type="EMBL" id="EGV17114.1"/>
    </source>
</evidence>
<feature type="compositionally biased region" description="Basic and acidic residues" evidence="1">
    <location>
        <begin position="82"/>
        <end position="93"/>
    </location>
</feature>
<name>F9UF77_9GAMM</name>
<protein>
    <submittedName>
        <fullName evidence="3">CopG-like domain-containing protein DNA-binding</fullName>
    </submittedName>
</protein>
<dbReference type="eggNOG" id="ENOG5032Y5I">
    <property type="taxonomic scope" value="Bacteria"/>
</dbReference>
<dbReference type="Pfam" id="PF01402">
    <property type="entry name" value="RHH_1"/>
    <property type="match status" value="1"/>
</dbReference>
<dbReference type="Proteomes" id="UP000005459">
    <property type="component" value="Unassembled WGS sequence"/>
</dbReference>
<proteinExistence type="predicted"/>
<evidence type="ECO:0000259" key="2">
    <source>
        <dbReference type="Pfam" id="PF01402"/>
    </source>
</evidence>
<feature type="domain" description="Ribbon-helix-helix protein CopG" evidence="2">
    <location>
        <begin position="4"/>
        <end position="41"/>
    </location>
</feature>
<evidence type="ECO:0000256" key="1">
    <source>
        <dbReference type="SAM" id="MobiDB-lite"/>
    </source>
</evidence>